<keyword evidence="3" id="KW-0472">Membrane</keyword>
<protein>
    <submittedName>
        <fullName evidence="5">SDR family oxidoreductase</fullName>
    </submittedName>
</protein>
<evidence type="ECO:0000256" key="4">
    <source>
        <dbReference type="SAM" id="SignalP"/>
    </source>
</evidence>
<dbReference type="Proteomes" id="UP001597337">
    <property type="component" value="Unassembled WGS sequence"/>
</dbReference>
<dbReference type="InterPro" id="IPR002347">
    <property type="entry name" value="SDR_fam"/>
</dbReference>
<accession>A0ABW4Y6L0</accession>
<feature type="transmembrane region" description="Helical" evidence="3">
    <location>
        <begin position="220"/>
        <end position="241"/>
    </location>
</feature>
<dbReference type="SUPFAM" id="SSF51735">
    <property type="entry name" value="NAD(P)-binding Rossmann-fold domains"/>
    <property type="match status" value="1"/>
</dbReference>
<dbReference type="InterPro" id="IPR036291">
    <property type="entry name" value="NAD(P)-bd_dom_sf"/>
</dbReference>
<evidence type="ECO:0000256" key="3">
    <source>
        <dbReference type="SAM" id="Phobius"/>
    </source>
</evidence>
<comment type="caution">
    <text evidence="5">The sequence shown here is derived from an EMBL/GenBank/DDBJ whole genome shotgun (WGS) entry which is preliminary data.</text>
</comment>
<dbReference type="PROSITE" id="PS51257">
    <property type="entry name" value="PROKAR_LIPOPROTEIN"/>
    <property type="match status" value="1"/>
</dbReference>
<keyword evidence="3" id="KW-0812">Transmembrane</keyword>
<evidence type="ECO:0000313" key="6">
    <source>
        <dbReference type="Proteomes" id="UP001597337"/>
    </source>
</evidence>
<dbReference type="PANTHER" id="PTHR44196:SF1">
    <property type="entry name" value="DEHYDROGENASE_REDUCTASE SDR FAMILY MEMBER 7B"/>
    <property type="match status" value="1"/>
</dbReference>
<dbReference type="NCBIfam" id="NF005489">
    <property type="entry name" value="PRK07102.1"/>
    <property type="match status" value="1"/>
</dbReference>
<sequence length="246" mass="26093">MKRILIIGATSAIATACARAWATQGASFFLVARNPDRLTQTAADLTARGAGASHTHALDVTRIDAHPAMLAACMDALGAIDIVLIAHGTLPDQAACERDATLAVKEFSLNATATIALLTLLANQLERQRSGTLAVITSVAGDRGRPSNYLYGSAKAAVSTFCEGLRARLFKAGAHLIDIRPGFVATPMTQGLPLPAPLVAQPDVVAKRILTGIERRSDVLYAPGFWVWIMLIIRSIPGTIFKRLSL</sequence>
<organism evidence="5 6">
    <name type="scientific">Thiorhodococcus fuscus</name>
    <dbReference type="NCBI Taxonomy" id="527200"/>
    <lineage>
        <taxon>Bacteria</taxon>
        <taxon>Pseudomonadati</taxon>
        <taxon>Pseudomonadota</taxon>
        <taxon>Gammaproteobacteria</taxon>
        <taxon>Chromatiales</taxon>
        <taxon>Chromatiaceae</taxon>
        <taxon>Thiorhodococcus</taxon>
    </lineage>
</organism>
<proteinExistence type="inferred from homology"/>
<comment type="similarity">
    <text evidence="1">Belongs to the short-chain dehydrogenases/reductases (SDR) family.</text>
</comment>
<keyword evidence="2" id="KW-0560">Oxidoreductase</keyword>
<dbReference type="PANTHER" id="PTHR44196">
    <property type="entry name" value="DEHYDROGENASE/REDUCTASE SDR FAMILY MEMBER 7B"/>
    <property type="match status" value="1"/>
</dbReference>
<name>A0ABW4Y6L0_9GAMM</name>
<evidence type="ECO:0000256" key="2">
    <source>
        <dbReference type="ARBA" id="ARBA00023002"/>
    </source>
</evidence>
<dbReference type="Pfam" id="PF00106">
    <property type="entry name" value="adh_short"/>
    <property type="match status" value="1"/>
</dbReference>
<dbReference type="RefSeq" id="WP_386025513.1">
    <property type="nucleotide sequence ID" value="NZ_JBHUHX010000016.1"/>
</dbReference>
<keyword evidence="4" id="KW-0732">Signal</keyword>
<dbReference type="PROSITE" id="PS00061">
    <property type="entry name" value="ADH_SHORT"/>
    <property type="match status" value="1"/>
</dbReference>
<feature type="signal peptide" evidence="4">
    <location>
        <begin position="1"/>
        <end position="22"/>
    </location>
</feature>
<evidence type="ECO:0000256" key="1">
    <source>
        <dbReference type="ARBA" id="ARBA00006484"/>
    </source>
</evidence>
<dbReference type="InterPro" id="IPR020904">
    <property type="entry name" value="Sc_DH/Rdtase_CS"/>
</dbReference>
<dbReference type="Gene3D" id="3.40.50.720">
    <property type="entry name" value="NAD(P)-binding Rossmann-like Domain"/>
    <property type="match status" value="1"/>
</dbReference>
<dbReference type="PRINTS" id="PR00081">
    <property type="entry name" value="GDHRDH"/>
</dbReference>
<keyword evidence="3" id="KW-1133">Transmembrane helix</keyword>
<gene>
    <name evidence="5" type="ORF">ACFSJC_08070</name>
</gene>
<dbReference type="EMBL" id="JBHUHX010000016">
    <property type="protein sequence ID" value="MFD2111792.1"/>
    <property type="molecule type" value="Genomic_DNA"/>
</dbReference>
<keyword evidence="6" id="KW-1185">Reference proteome</keyword>
<reference evidence="6" key="1">
    <citation type="journal article" date="2019" name="Int. J. Syst. Evol. Microbiol.">
        <title>The Global Catalogue of Microorganisms (GCM) 10K type strain sequencing project: providing services to taxonomists for standard genome sequencing and annotation.</title>
        <authorList>
            <consortium name="The Broad Institute Genomics Platform"/>
            <consortium name="The Broad Institute Genome Sequencing Center for Infectious Disease"/>
            <person name="Wu L."/>
            <person name="Ma J."/>
        </authorList>
    </citation>
    <scope>NUCLEOTIDE SEQUENCE [LARGE SCALE GENOMIC DNA]</scope>
    <source>
        <strain evidence="6">KACC 12597</strain>
    </source>
</reference>
<feature type="chain" id="PRO_5045654957" evidence="4">
    <location>
        <begin position="23"/>
        <end position="246"/>
    </location>
</feature>
<evidence type="ECO:0000313" key="5">
    <source>
        <dbReference type="EMBL" id="MFD2111792.1"/>
    </source>
</evidence>